<dbReference type="EMBL" id="QLLK01000003">
    <property type="protein sequence ID" value="RAI92183.1"/>
    <property type="molecule type" value="Genomic_DNA"/>
</dbReference>
<dbReference type="Proteomes" id="UP000249610">
    <property type="component" value="Unassembled WGS sequence"/>
</dbReference>
<sequence length="41" mass="4830">MHFQEAIEQPSHSKNKLNTPRQTDKFQIKFAVLESVFEIVL</sequence>
<organism evidence="2 3">
    <name type="scientific">Algoriphagus yeomjeoni</name>
    <dbReference type="NCBI Taxonomy" id="291403"/>
    <lineage>
        <taxon>Bacteria</taxon>
        <taxon>Pseudomonadati</taxon>
        <taxon>Bacteroidota</taxon>
        <taxon>Cytophagia</taxon>
        <taxon>Cytophagales</taxon>
        <taxon>Cyclobacteriaceae</taxon>
        <taxon>Algoriphagus</taxon>
    </lineage>
</organism>
<keyword evidence="3" id="KW-1185">Reference proteome</keyword>
<evidence type="ECO:0000313" key="3">
    <source>
        <dbReference type="Proteomes" id="UP000249610"/>
    </source>
</evidence>
<feature type="compositionally biased region" description="Polar residues" evidence="1">
    <location>
        <begin position="10"/>
        <end position="20"/>
    </location>
</feature>
<evidence type="ECO:0000256" key="1">
    <source>
        <dbReference type="SAM" id="MobiDB-lite"/>
    </source>
</evidence>
<protein>
    <submittedName>
        <fullName evidence="2">Uncharacterized protein</fullName>
    </submittedName>
</protein>
<evidence type="ECO:0000313" key="2">
    <source>
        <dbReference type="EMBL" id="RAI92183.1"/>
    </source>
</evidence>
<gene>
    <name evidence="2" type="ORF">LV83_01412</name>
</gene>
<name>A0A327PKQ1_9BACT</name>
<reference evidence="2 3" key="1">
    <citation type="submission" date="2018-06" db="EMBL/GenBank/DDBJ databases">
        <title>Genomic Encyclopedia of Archaeal and Bacterial Type Strains, Phase II (KMG-II): from individual species to whole genera.</title>
        <authorList>
            <person name="Goeker M."/>
        </authorList>
    </citation>
    <scope>NUCLEOTIDE SEQUENCE [LARGE SCALE GENOMIC DNA]</scope>
    <source>
        <strain evidence="2 3">DSM 23446</strain>
    </source>
</reference>
<comment type="caution">
    <text evidence="2">The sequence shown here is derived from an EMBL/GenBank/DDBJ whole genome shotgun (WGS) entry which is preliminary data.</text>
</comment>
<proteinExistence type="predicted"/>
<feature type="region of interest" description="Disordered" evidence="1">
    <location>
        <begin position="1"/>
        <end position="20"/>
    </location>
</feature>
<accession>A0A327PKQ1</accession>
<dbReference type="AlphaFoldDB" id="A0A327PKQ1"/>